<dbReference type="Proteomes" id="UP000479043">
    <property type="component" value="Unassembled WGS sequence"/>
</dbReference>
<evidence type="ECO:0000313" key="3">
    <source>
        <dbReference type="EMBL" id="MYM54874.1"/>
    </source>
</evidence>
<protein>
    <recommendedName>
        <fullName evidence="2">HTH LytTR-type domain-containing protein</fullName>
    </recommendedName>
</protein>
<dbReference type="EMBL" id="WWEN01000002">
    <property type="protein sequence ID" value="MYM54874.1"/>
    <property type="molecule type" value="Genomic_DNA"/>
</dbReference>
<feature type="transmembrane region" description="Helical" evidence="1">
    <location>
        <begin position="48"/>
        <end position="67"/>
    </location>
</feature>
<gene>
    <name evidence="3" type="ORF">GR167_06140</name>
</gene>
<evidence type="ECO:0000259" key="2">
    <source>
        <dbReference type="PROSITE" id="PS50930"/>
    </source>
</evidence>
<dbReference type="SMART" id="SM00850">
    <property type="entry name" value="LytTR"/>
    <property type="match status" value="1"/>
</dbReference>
<comment type="caution">
    <text evidence="3">The sequence shown here is derived from an EMBL/GenBank/DDBJ whole genome shotgun (WGS) entry which is preliminary data.</text>
</comment>
<dbReference type="PROSITE" id="PS50930">
    <property type="entry name" value="HTH_LYTTR"/>
    <property type="match status" value="1"/>
</dbReference>
<evidence type="ECO:0000256" key="1">
    <source>
        <dbReference type="SAM" id="Phobius"/>
    </source>
</evidence>
<feature type="transmembrane region" description="Helical" evidence="1">
    <location>
        <begin position="12"/>
        <end position="36"/>
    </location>
</feature>
<dbReference type="GO" id="GO:0003677">
    <property type="term" value="F:DNA binding"/>
    <property type="evidence" value="ECO:0007669"/>
    <property type="project" value="InterPro"/>
</dbReference>
<feature type="domain" description="HTH LytTR-type" evidence="2">
    <location>
        <begin position="190"/>
        <end position="277"/>
    </location>
</feature>
<keyword evidence="1" id="KW-1133">Transmembrane helix</keyword>
<keyword evidence="1" id="KW-0472">Membrane</keyword>
<dbReference type="RefSeq" id="WP_160972537.1">
    <property type="nucleotide sequence ID" value="NZ_WWEN01000002.1"/>
</dbReference>
<dbReference type="Pfam" id="PF04397">
    <property type="entry name" value="LytTR"/>
    <property type="match status" value="1"/>
</dbReference>
<name>A0A6L8LFU2_9RHOB</name>
<dbReference type="AlphaFoldDB" id="A0A6L8LFU2"/>
<feature type="transmembrane region" description="Helical" evidence="1">
    <location>
        <begin position="113"/>
        <end position="130"/>
    </location>
</feature>
<evidence type="ECO:0000313" key="4">
    <source>
        <dbReference type="Proteomes" id="UP000479043"/>
    </source>
</evidence>
<keyword evidence="1" id="KW-0812">Transmembrane</keyword>
<dbReference type="InterPro" id="IPR007492">
    <property type="entry name" value="LytTR_DNA-bd_dom"/>
</dbReference>
<reference evidence="3 4" key="1">
    <citation type="submission" date="2020-01" db="EMBL/GenBank/DDBJ databases">
        <authorList>
            <person name="Chen S."/>
        </authorList>
    </citation>
    <scope>NUCLEOTIDE SEQUENCE [LARGE SCALE GENOMIC DNA]</scope>
    <source>
        <strain evidence="3 4">GS-10</strain>
    </source>
</reference>
<accession>A0A6L8LFU2</accession>
<organism evidence="3 4">
    <name type="scientific">Thalassovita mangrovi</name>
    <dbReference type="NCBI Taxonomy" id="2692236"/>
    <lineage>
        <taxon>Bacteria</taxon>
        <taxon>Pseudomonadati</taxon>
        <taxon>Pseudomonadota</taxon>
        <taxon>Alphaproteobacteria</taxon>
        <taxon>Rhodobacterales</taxon>
        <taxon>Roseobacteraceae</taxon>
        <taxon>Thalassovita</taxon>
    </lineage>
</organism>
<sequence>MISLVTQAAKHTFSYPTVAVWVLVAVGASVMGPFGTYSNYDWVPRTCYWFTICGCSVFLSQLVRGTVSRYIHDNTSWRFDVAAIMVMTLVLTPFVFGLSSIMMANIQGTHPDFWRIGRFVLLTSALITTIRRIHRFHQLTEAGQEGSGSIFMAASEEAAAPPEEGADNAEEAAQECRLRLRLPPEISDPILHLSARDHFVDVETGSALYSLRMRFADAVAEMDGVEGYITHRSHWIAADAVREPKRGGGKLYLVLSNGTEVPVSRTFRPELEAAGLL</sequence>
<keyword evidence="4" id="KW-1185">Reference proteome</keyword>
<proteinExistence type="predicted"/>
<feature type="transmembrane region" description="Helical" evidence="1">
    <location>
        <begin position="79"/>
        <end position="101"/>
    </location>
</feature>